<dbReference type="HOGENOM" id="CLU_1521368_0_0_1"/>
<reference evidence="1 2" key="1">
    <citation type="journal article" date="2012" name="Science">
        <title>The Paleozoic origin of enzymatic lignin decomposition reconstructed from 31 fungal genomes.</title>
        <authorList>
            <person name="Floudas D."/>
            <person name="Binder M."/>
            <person name="Riley R."/>
            <person name="Barry K."/>
            <person name="Blanchette R.A."/>
            <person name="Henrissat B."/>
            <person name="Martinez A.T."/>
            <person name="Otillar R."/>
            <person name="Spatafora J.W."/>
            <person name="Yadav J.S."/>
            <person name="Aerts A."/>
            <person name="Benoit I."/>
            <person name="Boyd A."/>
            <person name="Carlson A."/>
            <person name="Copeland A."/>
            <person name="Coutinho P.M."/>
            <person name="de Vries R.P."/>
            <person name="Ferreira P."/>
            <person name="Findley K."/>
            <person name="Foster B."/>
            <person name="Gaskell J."/>
            <person name="Glotzer D."/>
            <person name="Gorecki P."/>
            <person name="Heitman J."/>
            <person name="Hesse C."/>
            <person name="Hori C."/>
            <person name="Igarashi K."/>
            <person name="Jurgens J.A."/>
            <person name="Kallen N."/>
            <person name="Kersten P."/>
            <person name="Kohler A."/>
            <person name="Kuees U."/>
            <person name="Kumar T.K.A."/>
            <person name="Kuo A."/>
            <person name="LaButti K."/>
            <person name="Larrondo L.F."/>
            <person name="Lindquist E."/>
            <person name="Ling A."/>
            <person name="Lombard V."/>
            <person name="Lucas S."/>
            <person name="Lundell T."/>
            <person name="Martin R."/>
            <person name="McLaughlin D.J."/>
            <person name="Morgenstern I."/>
            <person name="Morin E."/>
            <person name="Murat C."/>
            <person name="Nagy L.G."/>
            <person name="Nolan M."/>
            <person name="Ohm R.A."/>
            <person name="Patyshakuliyeva A."/>
            <person name="Rokas A."/>
            <person name="Ruiz-Duenas F.J."/>
            <person name="Sabat G."/>
            <person name="Salamov A."/>
            <person name="Samejima M."/>
            <person name="Schmutz J."/>
            <person name="Slot J.C."/>
            <person name="St John F."/>
            <person name="Stenlid J."/>
            <person name="Sun H."/>
            <person name="Sun S."/>
            <person name="Syed K."/>
            <person name="Tsang A."/>
            <person name="Wiebenga A."/>
            <person name="Young D."/>
            <person name="Pisabarro A."/>
            <person name="Eastwood D.C."/>
            <person name="Martin F."/>
            <person name="Cullen D."/>
            <person name="Grigoriev I.V."/>
            <person name="Hibbett D.S."/>
        </authorList>
    </citation>
    <scope>NUCLEOTIDE SEQUENCE [LARGE SCALE GENOMIC DNA]</scope>
    <source>
        <strain evidence="1 2">ATCC 11539</strain>
    </source>
</reference>
<organism evidence="1 2">
    <name type="scientific">Gloeophyllum trabeum (strain ATCC 11539 / FP-39264 / Madison 617)</name>
    <name type="common">Brown rot fungus</name>
    <dbReference type="NCBI Taxonomy" id="670483"/>
    <lineage>
        <taxon>Eukaryota</taxon>
        <taxon>Fungi</taxon>
        <taxon>Dikarya</taxon>
        <taxon>Basidiomycota</taxon>
        <taxon>Agaricomycotina</taxon>
        <taxon>Agaricomycetes</taxon>
        <taxon>Gloeophyllales</taxon>
        <taxon>Gloeophyllaceae</taxon>
        <taxon>Gloeophyllum</taxon>
    </lineage>
</organism>
<dbReference type="RefSeq" id="XP_007869158.1">
    <property type="nucleotide sequence ID" value="XM_007870967.1"/>
</dbReference>
<dbReference type="AlphaFoldDB" id="S7PWX4"/>
<evidence type="ECO:0000313" key="1">
    <source>
        <dbReference type="EMBL" id="EPQ52121.1"/>
    </source>
</evidence>
<name>S7PWX4_GLOTA</name>
<sequence length="177" mass="19956">QTLRNEDALATESGSENRPLSSTVRKLWIGPVTLNGSKGDFLTFKPRSTPWSGDLIRWPLTMTHQILMQCTSLQSLALITLNQNDWSFIESAIPASLKSLWMGPAHGAIVLKNFRRNPRISHFTSIDTFMRDDEVVDIVVSPHTRVFRRIFTSGAGQFARDQLACLTRATGLREMRL</sequence>
<dbReference type="Proteomes" id="UP000030669">
    <property type="component" value="Unassembled WGS sequence"/>
</dbReference>
<feature type="non-terminal residue" evidence="1">
    <location>
        <position position="1"/>
    </location>
</feature>
<accession>S7PWX4</accession>
<evidence type="ECO:0000313" key="2">
    <source>
        <dbReference type="Proteomes" id="UP000030669"/>
    </source>
</evidence>
<feature type="non-terminal residue" evidence="1">
    <location>
        <position position="177"/>
    </location>
</feature>
<dbReference type="OMA" id="AFDQLEC"/>
<gene>
    <name evidence="1" type="ORF">GLOTRDRAFT_27807</name>
</gene>
<evidence type="ECO:0008006" key="3">
    <source>
        <dbReference type="Google" id="ProtNLM"/>
    </source>
</evidence>
<dbReference type="OrthoDB" id="2998779at2759"/>
<dbReference type="EMBL" id="KB469308">
    <property type="protein sequence ID" value="EPQ52121.1"/>
    <property type="molecule type" value="Genomic_DNA"/>
</dbReference>
<dbReference type="eggNOG" id="ENOG502SVG1">
    <property type="taxonomic scope" value="Eukaryota"/>
</dbReference>
<protein>
    <recommendedName>
        <fullName evidence="3">F-box domain-containing protein</fullName>
    </recommendedName>
</protein>
<dbReference type="KEGG" id="gtr:GLOTRDRAFT_27807"/>
<keyword evidence="2" id="KW-1185">Reference proteome</keyword>
<proteinExistence type="predicted"/>
<dbReference type="GeneID" id="19305228"/>